<dbReference type="InterPro" id="IPR040676">
    <property type="entry name" value="DUF5641"/>
</dbReference>
<feature type="region of interest" description="Disordered" evidence="1">
    <location>
        <begin position="708"/>
        <end position="762"/>
    </location>
</feature>
<feature type="domain" description="DUF5641" evidence="2">
    <location>
        <begin position="2152"/>
        <end position="2189"/>
    </location>
</feature>
<dbReference type="PANTHER" id="PTHR47331">
    <property type="entry name" value="PHD-TYPE DOMAIN-CONTAINING PROTEIN"/>
    <property type="match status" value="1"/>
</dbReference>
<gene>
    <name evidence="4" type="ORF">PR048_008913</name>
</gene>
<dbReference type="EMBL" id="JARBHB010000003">
    <property type="protein sequence ID" value="KAJ8889414.1"/>
    <property type="molecule type" value="Genomic_DNA"/>
</dbReference>
<evidence type="ECO:0000256" key="1">
    <source>
        <dbReference type="SAM" id="MobiDB-lite"/>
    </source>
</evidence>
<evidence type="ECO:0000313" key="5">
    <source>
        <dbReference type="Proteomes" id="UP001159363"/>
    </source>
</evidence>
<dbReference type="InterPro" id="IPR049012">
    <property type="entry name" value="Mutator_transp_dom"/>
</dbReference>
<dbReference type="Proteomes" id="UP001159363">
    <property type="component" value="Chromosome 3"/>
</dbReference>
<dbReference type="Pfam" id="PF03564">
    <property type="entry name" value="DUF1759"/>
    <property type="match status" value="1"/>
</dbReference>
<feature type="domain" description="Mutator-like transposase" evidence="3">
    <location>
        <begin position="2254"/>
        <end position="2419"/>
    </location>
</feature>
<feature type="compositionally biased region" description="Basic and acidic residues" evidence="1">
    <location>
        <begin position="365"/>
        <end position="376"/>
    </location>
</feature>
<feature type="compositionally biased region" description="Polar residues" evidence="1">
    <location>
        <begin position="402"/>
        <end position="421"/>
    </location>
</feature>
<dbReference type="Gene3D" id="3.90.320.10">
    <property type="match status" value="1"/>
</dbReference>
<dbReference type="InterPro" id="IPR005312">
    <property type="entry name" value="DUF1759"/>
</dbReference>
<reference evidence="4 5" key="1">
    <citation type="submission" date="2023-02" db="EMBL/GenBank/DDBJ databases">
        <title>LHISI_Scaffold_Assembly.</title>
        <authorList>
            <person name="Stuart O.P."/>
            <person name="Cleave R."/>
            <person name="Magrath M.J.L."/>
            <person name="Mikheyev A.S."/>
        </authorList>
    </citation>
    <scope>NUCLEOTIDE SEQUENCE [LARGE SCALE GENOMIC DNA]</scope>
    <source>
        <strain evidence="4">Daus_M_001</strain>
        <tissue evidence="4">Leg muscle</tissue>
    </source>
</reference>
<dbReference type="InterPro" id="IPR011335">
    <property type="entry name" value="Restrct_endonuc-II-like"/>
</dbReference>
<dbReference type="Pfam" id="PF20700">
    <property type="entry name" value="Mutator"/>
    <property type="match status" value="2"/>
</dbReference>
<proteinExistence type="predicted"/>
<evidence type="ECO:0000313" key="4">
    <source>
        <dbReference type="EMBL" id="KAJ8889414.1"/>
    </source>
</evidence>
<organism evidence="4 5">
    <name type="scientific">Dryococelus australis</name>
    <dbReference type="NCBI Taxonomy" id="614101"/>
    <lineage>
        <taxon>Eukaryota</taxon>
        <taxon>Metazoa</taxon>
        <taxon>Ecdysozoa</taxon>
        <taxon>Arthropoda</taxon>
        <taxon>Hexapoda</taxon>
        <taxon>Insecta</taxon>
        <taxon>Pterygota</taxon>
        <taxon>Neoptera</taxon>
        <taxon>Polyneoptera</taxon>
        <taxon>Phasmatodea</taxon>
        <taxon>Verophasmatodea</taxon>
        <taxon>Anareolatae</taxon>
        <taxon>Phasmatidae</taxon>
        <taxon>Eurycanthinae</taxon>
        <taxon>Dryococelus</taxon>
    </lineage>
</organism>
<feature type="compositionally biased region" description="Polar residues" evidence="1">
    <location>
        <begin position="380"/>
        <end position="394"/>
    </location>
</feature>
<dbReference type="Pfam" id="PF18701">
    <property type="entry name" value="DUF5641"/>
    <property type="match status" value="1"/>
</dbReference>
<name>A0ABQ9HYG7_9NEOP</name>
<evidence type="ECO:0000259" key="3">
    <source>
        <dbReference type="Pfam" id="PF20700"/>
    </source>
</evidence>
<feature type="domain" description="Mutator-like transposase" evidence="3">
    <location>
        <begin position="607"/>
        <end position="712"/>
    </location>
</feature>
<dbReference type="SUPFAM" id="SSF56672">
    <property type="entry name" value="DNA/RNA polymerases"/>
    <property type="match status" value="1"/>
</dbReference>
<keyword evidence="5" id="KW-1185">Reference proteome</keyword>
<comment type="caution">
    <text evidence="4">The sequence shown here is derived from an EMBL/GenBank/DDBJ whole genome shotgun (WGS) entry which is preliminary data.</text>
</comment>
<dbReference type="InterPro" id="IPR008042">
    <property type="entry name" value="Retrotrans_Pao"/>
</dbReference>
<evidence type="ECO:0000259" key="2">
    <source>
        <dbReference type="Pfam" id="PF18701"/>
    </source>
</evidence>
<sequence length="2633" mass="293936">MRVRQSTIRPLKSGAVDVEVVCILCVSQVPYLTLKLWHLWCGVIRSVLHWWQSQYGNEFLLGLFSPGLEKYPSRHQNHGGKDDLQADLPALSRCIPSAVALPLATLGAENRWPSKSDVHQENDENSKARLAVQSLRMWYPNHLWHHKGAVKTRGKVLSSAPLGHSEYQGRIYYGSCSTRHAVKKQNRRQSLEDWSRALWQALDPYSCLADRTSSGIMVLYSVVLMHGLSGSAGASSGGNVSPCETLERVVYRTGGVALRQGTKSGSGNEIFSLQVAGDWKVTWATCLNWARSGHRLYSGAAEQQSRIANRRWTIGGWSGQRRYSTSHRCTSPLRRVGALNSSFGNAGVTGTRKWRRACDCSRGERQSIKATRDGVPRRNAGNTANEASSQTSTLGCMPQPSLRDSGNVPSGTESAEENTSTELKSWYGGRVPVSGLRHPAYLSMQEGCPVPPGAEKEIKNRPLPLAILFCRKAEIFTCQVRFRDLLAETFPPGLKSGVAVWRAANIFHNPKGGVRTGWAGAWLEAGKYTDGRRSNRKGGLEKTGRYTIDVFRRCVNSVLRIMDRNTRDGATTKISICYSVLEEKKEELRLLLRIALGTEDAEKKVEVLNVNSAAVSGMMSTGGGYSQLEELCGALNMPCISKETWKVNNNRISDEIHKSAWELIAKAAPEEVRLAMQAGDVDKEGRPMISIVTDGAWSKRSYKTKYNSLSGRRKTRNAEKQHWKTGGAKLGTHGPSSKTPNWKWKQSDEKVGRKLGGGQKQRRIETEISRPGSSNVAARCLRGPTRVQGKSFSKCVTERRDCPHSHAKNEVWKGGSDGREIQYIAKAAAYTSQARNERTKTAWKALASFETDFFQSTKLKQNDLRLSEGKYNKGKLVSIELLAAQFGQPAQSGKTSQNGVVALFGKHVAYVASSFALIIRAGIFVGNRFFDSFARTVIMQIKCLDSCSLWKTFYDLAQVVTNDLPKRNLFVATSRDLPKVHENFDADYVTVELAAAETANESVAVDLEAHTARLADFEEKYFLVMATVDAMTGDSKASGDPKQWPNFSNLFATLVKNNDDLSPVEKLAYMKTALHDEPHGMIQLLPISDANFEVAWKLLVDRYENKRLLVSVHVEASLQGLSASVNSPTLLRHLSCILNENVSAPNTLDVPVDQWDLILLLIVCKRLDTTLQTQWEMTLGTELPTLKDLPAFLENHCRAQEAVSSSTAKRSVHGGCCLFTEIHKLYKCPEFVHQNPKERFSLVKQHKLCFNCLLPSHCSYNSPSSSSCHQCGARHHTLLHFEQNGVENKSPDKSEAASAQSSEPQSSVVLSAVTLDVCSWSAFGHSQPGEFHQTCLAQQRTHLPIHGLSNTQVNVAKSFTPVVITPRDAPDVKLSQEVHSSVALLKLADPSFETPGPVDLLIGADLLPRILTGGKIDGSPMALDSVLGWIFMGQSPLEDIMRRFWEFEKFPPTKHRSPYEVICEDLFVVTHSRNEAGRYIVSLPFHSMEPELGSSRPQAFNRMFHLEKHFNGDPPLKQRYNEFMQDYLALGHMEKVPESQLFSSAAYYIPHHCVIKPETSTTQLCVVFDASSRSSIGVSLNDTLLTGPSLQCDIVEVLLNQLAEDERGRFPAAASVLQTDMYVDGVATGSSSVESALALQQELIALLAAWRFKLRKFVSAHRALLDWLPVDDVLGLQWDPLADVFSYKTQTNSKRATKRNILSDIARIFDPLGWLSPLSMFSQHLIQLLSFKNLYWDESPTDIVEKKITGPNGSTYELHDFCDSSEIGYAAVIYLCIINRDDIIVTHLLAGKSKVVPVKTQSCLTDSQVILSWIGTSPHQLKTFVANRVSEIQELTRSSWWRHVPSECNPVDCASHGILPAQLINHSLLWTGNLSPQEWENAFKVLLLHVKSIAFQNELAALSKGQYSSTRIRKLSPFIDKAGLPRVGGRLHNSDLPFEQKHPALLPKSHPLTSLIIRHYQNTNHHPGLHTLQGILWKQFWILSDRHATSRLLHHCMQCWKARPSSCMTVMGNLPAMRVQQHTNVSLHAEAGHLICIVTAGQTLLGTTTTWLTYSNSLCHILTRNQLLIGQLILASPDISILQLCRTLVIDEQILTFEELYKVVVQVKAVLNSRPLCPLSSDVNGSCALAPGNFLMLEPLATVSEPDLGEVKWHRDYLHTLQQRSKWQHQGPQHSPNKLVLIKEDRLPLFSGALDGLLSSTQEVMGLHEWLQCELPMDLHEAGLFDHGLLATLHAAENFWPLRLANLLNQETPHSIIRYKTKKVLFICTRNKYCTVCARYSATGSGISIPAHKCAKNLSGSSITMEQDVIVEGFPQSLSMHGLIYSQLIADGDIIVHRKLINAILYGQMRQVEEIECRNHICRNYSNKVGYACANTKFGNHELHSAIQARSMQLRTVVTSAIKSRKKQSEKDYYLAVEELRKDIRVANNATSLILDVDNNIAENHNSVVAKFVGGKRVNFAMGSSLKQDKGFPFFAASPDGLVGDIIEVKFPSSAKTMLSMDAIGKGKINVMEIQNDKLRLKVSHYYMYQVQGLLHISRRNTCNIVVWASHSMISMQIRDKEFWENKMLGKLETFFNHCLLLEIIDPKHSWNMPIREHKHIKEAQIAHSKTKKLDISKEDQNTRTIPTEKRLM</sequence>
<feature type="region of interest" description="Disordered" evidence="1">
    <location>
        <begin position="365"/>
        <end position="421"/>
    </location>
</feature>
<protein>
    <submittedName>
        <fullName evidence="4">Uncharacterized protein</fullName>
    </submittedName>
</protein>
<dbReference type="InterPro" id="IPR011604">
    <property type="entry name" value="PDDEXK-like_dom_sf"/>
</dbReference>
<dbReference type="Pfam" id="PF05380">
    <property type="entry name" value="Peptidase_A17"/>
    <property type="match status" value="2"/>
</dbReference>
<dbReference type="InterPro" id="IPR043502">
    <property type="entry name" value="DNA/RNA_pol_sf"/>
</dbReference>
<dbReference type="SUPFAM" id="SSF52980">
    <property type="entry name" value="Restriction endonuclease-like"/>
    <property type="match status" value="1"/>
</dbReference>
<accession>A0ABQ9HYG7</accession>